<dbReference type="InterPro" id="IPR041682">
    <property type="entry name" value="AAA_14"/>
</dbReference>
<dbReference type="InterPro" id="IPR027417">
    <property type="entry name" value="P-loop_NTPase"/>
</dbReference>
<sequence length="395" mass="44893">MFQRSHFQKLVKVMKEPKRFIQVLVGPRQVGKTTLMSQLVKDLVAPCIFESADAVAASDRTWIEQIWNNTREIMKEPDVNEYILVIDEIQKIDNWSEIVKRLWDEDMRNDVNIKVILLGSSRLLIQQGLTESLAGRFELTYLGHWSFAEMESAFGFTAEQYVWFGGYPGSAGLIIDEERWKSYVSNALIETSISKDILMLTRVDKPALMKRLFELGCLYSGQILSYTKIVGQLSDAGNTTTLSHYMELLDTAGLLGGIEKFAADVIRKRSSSPKFQVHNNALVSAQRNEFFGEIKKQPAEWGRMVESSIGAHLLNSSFVEGYKVFYWRHRNDEVDFILEKRGKIIGIEVKSTGLVTKTSGMDAFNKMYKPDKMLLVGAGGLPWQEFLKISPSSLF</sequence>
<evidence type="ECO:0000313" key="4">
    <source>
        <dbReference type="Proteomes" id="UP000515806"/>
    </source>
</evidence>
<dbReference type="PANTHER" id="PTHR43566:SF1">
    <property type="entry name" value="AAA+ ATPASE DOMAIN-CONTAINING PROTEIN"/>
    <property type="match status" value="1"/>
</dbReference>
<dbReference type="Pfam" id="PF13635">
    <property type="entry name" value="DUF4143"/>
    <property type="match status" value="1"/>
</dbReference>
<protein>
    <submittedName>
        <fullName evidence="3">ATP-binding protein</fullName>
    </submittedName>
</protein>
<dbReference type="Gene3D" id="3.40.50.300">
    <property type="entry name" value="P-loop containing nucleotide triphosphate hydrolases"/>
    <property type="match status" value="1"/>
</dbReference>
<dbReference type="KEGG" id="proe:H9L23_10885"/>
<evidence type="ECO:0000259" key="2">
    <source>
        <dbReference type="Pfam" id="PF13635"/>
    </source>
</evidence>
<dbReference type="SUPFAM" id="SSF52540">
    <property type="entry name" value="P-loop containing nucleoside triphosphate hydrolases"/>
    <property type="match status" value="1"/>
</dbReference>
<name>A0A7G9QMG4_9SPHI</name>
<dbReference type="PANTHER" id="PTHR43566">
    <property type="entry name" value="CONSERVED PROTEIN"/>
    <property type="match status" value="1"/>
</dbReference>
<feature type="domain" description="AAA" evidence="1">
    <location>
        <begin position="20"/>
        <end position="150"/>
    </location>
</feature>
<dbReference type="AlphaFoldDB" id="A0A7G9QMG4"/>
<evidence type="ECO:0000313" key="3">
    <source>
        <dbReference type="EMBL" id="QNN44539.1"/>
    </source>
</evidence>
<accession>A0A7G9QMG4</accession>
<keyword evidence="3" id="KW-0067">ATP-binding</keyword>
<dbReference type="RefSeq" id="WP_187594979.1">
    <property type="nucleotide sequence ID" value="NZ_CP060723.1"/>
</dbReference>
<dbReference type="EMBL" id="CP060723">
    <property type="protein sequence ID" value="QNN44539.1"/>
    <property type="molecule type" value="Genomic_DNA"/>
</dbReference>
<dbReference type="Pfam" id="PF13173">
    <property type="entry name" value="AAA_14"/>
    <property type="match status" value="1"/>
</dbReference>
<dbReference type="Proteomes" id="UP000515806">
    <property type="component" value="Chromosome"/>
</dbReference>
<organism evidence="3 4">
    <name type="scientific">Pedobacter roseus</name>
    <dbReference type="NCBI Taxonomy" id="336820"/>
    <lineage>
        <taxon>Bacteria</taxon>
        <taxon>Pseudomonadati</taxon>
        <taxon>Bacteroidota</taxon>
        <taxon>Sphingobacteriia</taxon>
        <taxon>Sphingobacteriales</taxon>
        <taxon>Sphingobacteriaceae</taxon>
        <taxon>Pedobacter</taxon>
    </lineage>
</organism>
<dbReference type="GO" id="GO:0005524">
    <property type="term" value="F:ATP binding"/>
    <property type="evidence" value="ECO:0007669"/>
    <property type="project" value="UniProtKB-KW"/>
</dbReference>
<proteinExistence type="predicted"/>
<dbReference type="InterPro" id="IPR025420">
    <property type="entry name" value="DUF4143"/>
</dbReference>
<reference evidence="3 4" key="1">
    <citation type="submission" date="2020-08" db="EMBL/GenBank/DDBJ databases">
        <title>Genome sequence of Pedobacter roseus KACC 11594T.</title>
        <authorList>
            <person name="Hyun D.-W."/>
            <person name="Bae J.-W."/>
        </authorList>
    </citation>
    <scope>NUCLEOTIDE SEQUENCE [LARGE SCALE GENOMIC DNA]</scope>
    <source>
        <strain evidence="3 4">KACC 11594</strain>
    </source>
</reference>
<evidence type="ECO:0000259" key="1">
    <source>
        <dbReference type="Pfam" id="PF13173"/>
    </source>
</evidence>
<feature type="domain" description="DUF4143" evidence="2">
    <location>
        <begin position="195"/>
        <end position="351"/>
    </location>
</feature>
<gene>
    <name evidence="3" type="ORF">H9L23_10885</name>
</gene>
<keyword evidence="3" id="KW-0547">Nucleotide-binding</keyword>
<keyword evidence="4" id="KW-1185">Reference proteome</keyword>